<dbReference type="RefSeq" id="WP_209616924.1">
    <property type="nucleotide sequence ID" value="NZ_JAGJRS010000012.1"/>
</dbReference>
<gene>
    <name evidence="1" type="ORF">J7I44_05265</name>
</gene>
<evidence type="ECO:0000313" key="1">
    <source>
        <dbReference type="EMBL" id="MBP1473698.1"/>
    </source>
</evidence>
<sequence>MFTDPDGQLAGVSSDWRGDYYFDHFDRRRGCSFCLSEKTFKQKLQRNAKWFLKSFKAQAGVRLGLNAKIKVGKLGRLEIGTGYIGESGELNGYMEYAQLYQGKGPSLALQLGRLKLGGEAGGWETRTPISASRGISIEERHEDPFFLVGIESRKDYAVSQGNIAVEVNPLIFHGEISVNVPSVVVSLFYWGPSDLDPSE</sequence>
<dbReference type="Proteomes" id="UP000823790">
    <property type="component" value="Unassembled WGS sequence"/>
</dbReference>
<dbReference type="EMBL" id="JAGJRS010000012">
    <property type="protein sequence ID" value="MBP1473698.1"/>
    <property type="molecule type" value="Genomic_DNA"/>
</dbReference>
<keyword evidence="2" id="KW-1185">Reference proteome</keyword>
<name>A0ABS4DKX1_9GAMM</name>
<accession>A0ABS4DKX1</accession>
<proteinExistence type="predicted"/>
<organism evidence="1 2">
    <name type="scientific">Frateuria flava</name>
    <dbReference type="NCBI Taxonomy" id="2821489"/>
    <lineage>
        <taxon>Bacteria</taxon>
        <taxon>Pseudomonadati</taxon>
        <taxon>Pseudomonadota</taxon>
        <taxon>Gammaproteobacteria</taxon>
        <taxon>Lysobacterales</taxon>
        <taxon>Rhodanobacteraceae</taxon>
        <taxon>Frateuria</taxon>
    </lineage>
</organism>
<protein>
    <submittedName>
        <fullName evidence="1">Uncharacterized protein</fullName>
    </submittedName>
</protein>
<comment type="caution">
    <text evidence="1">The sequence shown here is derived from an EMBL/GenBank/DDBJ whole genome shotgun (WGS) entry which is preliminary data.</text>
</comment>
<reference evidence="1 2" key="1">
    <citation type="submission" date="2021-04" db="EMBL/GenBank/DDBJ databases">
        <authorList>
            <person name="Huq M.A."/>
        </authorList>
    </citation>
    <scope>NUCLEOTIDE SEQUENCE [LARGE SCALE GENOMIC DNA]</scope>
    <source>
        <strain evidence="1 2">MAH-13</strain>
    </source>
</reference>
<evidence type="ECO:0000313" key="2">
    <source>
        <dbReference type="Proteomes" id="UP000823790"/>
    </source>
</evidence>